<dbReference type="Proteomes" id="UP000299102">
    <property type="component" value="Unassembled WGS sequence"/>
</dbReference>
<evidence type="ECO:0000313" key="1">
    <source>
        <dbReference type="EMBL" id="GBP49346.1"/>
    </source>
</evidence>
<dbReference type="EMBL" id="BGZK01000542">
    <property type="protein sequence ID" value="GBP49346.1"/>
    <property type="molecule type" value="Genomic_DNA"/>
</dbReference>
<accession>A0A4C1WD72</accession>
<gene>
    <name evidence="1" type="ORF">EVAR_27048_1</name>
</gene>
<protein>
    <submittedName>
        <fullName evidence="1">Uncharacterized protein</fullName>
    </submittedName>
</protein>
<reference evidence="1 2" key="1">
    <citation type="journal article" date="2019" name="Commun. Biol.">
        <title>The bagworm genome reveals a unique fibroin gene that provides high tensile strength.</title>
        <authorList>
            <person name="Kono N."/>
            <person name="Nakamura H."/>
            <person name="Ohtoshi R."/>
            <person name="Tomita M."/>
            <person name="Numata K."/>
            <person name="Arakawa K."/>
        </authorList>
    </citation>
    <scope>NUCLEOTIDE SEQUENCE [LARGE SCALE GENOMIC DNA]</scope>
</reference>
<name>A0A4C1WD72_EUMVA</name>
<sequence>MVTAAHGHSQFQRSHQFVAGLSCRERIEYLTNGGRADGVGRGESDTGTLTRWTKNKTEAVVLRSYSVRVWYFTDREAIERSGDNDSILSSGGARSRLSFEARGAQELELFISRQDICETERRMKVRMTLN</sequence>
<comment type="caution">
    <text evidence="1">The sequence shown here is derived from an EMBL/GenBank/DDBJ whole genome shotgun (WGS) entry which is preliminary data.</text>
</comment>
<proteinExistence type="predicted"/>
<keyword evidence="2" id="KW-1185">Reference proteome</keyword>
<organism evidence="1 2">
    <name type="scientific">Eumeta variegata</name>
    <name type="common">Bagworm moth</name>
    <name type="synonym">Eumeta japonica</name>
    <dbReference type="NCBI Taxonomy" id="151549"/>
    <lineage>
        <taxon>Eukaryota</taxon>
        <taxon>Metazoa</taxon>
        <taxon>Ecdysozoa</taxon>
        <taxon>Arthropoda</taxon>
        <taxon>Hexapoda</taxon>
        <taxon>Insecta</taxon>
        <taxon>Pterygota</taxon>
        <taxon>Neoptera</taxon>
        <taxon>Endopterygota</taxon>
        <taxon>Lepidoptera</taxon>
        <taxon>Glossata</taxon>
        <taxon>Ditrysia</taxon>
        <taxon>Tineoidea</taxon>
        <taxon>Psychidae</taxon>
        <taxon>Oiketicinae</taxon>
        <taxon>Eumeta</taxon>
    </lineage>
</organism>
<dbReference type="AlphaFoldDB" id="A0A4C1WD72"/>
<evidence type="ECO:0000313" key="2">
    <source>
        <dbReference type="Proteomes" id="UP000299102"/>
    </source>
</evidence>